<feature type="active site" description="Proton acceptor" evidence="13">
    <location>
        <position position="53"/>
    </location>
</feature>
<evidence type="ECO:0000256" key="3">
    <source>
        <dbReference type="ARBA" id="ARBA00007164"/>
    </source>
</evidence>
<proteinExistence type="inferred from homology"/>
<dbReference type="PANTHER" id="PTHR21581">
    <property type="entry name" value="D-ALANYL-D-ALANINE CARBOXYPEPTIDASE"/>
    <property type="match status" value="1"/>
</dbReference>
<feature type="active site" description="Acyl-ester intermediate" evidence="13">
    <location>
        <position position="50"/>
    </location>
</feature>
<evidence type="ECO:0000256" key="4">
    <source>
        <dbReference type="ARBA" id="ARBA00012448"/>
    </source>
</evidence>
<keyword evidence="10" id="KW-0573">Peptidoglycan synthesis</keyword>
<dbReference type="GO" id="GO:0008360">
    <property type="term" value="P:regulation of cell shape"/>
    <property type="evidence" value="ECO:0007669"/>
    <property type="project" value="UniProtKB-KW"/>
</dbReference>
<dbReference type="InterPro" id="IPR015956">
    <property type="entry name" value="Peniciliin-bd_prot_C_sf"/>
</dbReference>
<evidence type="ECO:0000256" key="12">
    <source>
        <dbReference type="ARBA" id="ARBA00034000"/>
    </source>
</evidence>
<evidence type="ECO:0000256" key="16">
    <source>
        <dbReference type="SAM" id="SignalP"/>
    </source>
</evidence>
<comment type="pathway">
    <text evidence="2">Cell wall biogenesis; peptidoglycan biosynthesis.</text>
</comment>
<dbReference type="GO" id="GO:0009252">
    <property type="term" value="P:peptidoglycan biosynthetic process"/>
    <property type="evidence" value="ECO:0007669"/>
    <property type="project" value="UniProtKB-KW"/>
</dbReference>
<feature type="chain" id="PRO_5038542640" description="serine-type D-Ala-D-Ala carboxypeptidase" evidence="16">
    <location>
        <begin position="19"/>
        <end position="361"/>
    </location>
</feature>
<feature type="domain" description="Peptidase S11 D-Ala-D-Ala carboxypeptidase A C-terminal" evidence="17">
    <location>
        <begin position="252"/>
        <end position="344"/>
    </location>
</feature>
<dbReference type="PANTHER" id="PTHR21581:SF33">
    <property type="entry name" value="D-ALANYL-D-ALANINE CARBOXYPEPTIDASE DACB"/>
    <property type="match status" value="1"/>
</dbReference>
<dbReference type="Pfam" id="PF00768">
    <property type="entry name" value="Peptidase_S11"/>
    <property type="match status" value="1"/>
</dbReference>
<evidence type="ECO:0000256" key="7">
    <source>
        <dbReference type="ARBA" id="ARBA00022729"/>
    </source>
</evidence>
<dbReference type="EMBL" id="DXIE01000003">
    <property type="protein sequence ID" value="HIV61268.1"/>
    <property type="molecule type" value="Genomic_DNA"/>
</dbReference>
<comment type="catalytic activity">
    <reaction evidence="12">
        <text>Preferential cleavage: (Ac)2-L-Lys-D-Ala-|-D-Ala. Also transpeptidation of peptidyl-alanyl moieties that are N-acyl substituents of D-alanine.</text>
        <dbReference type="EC" id="3.4.16.4"/>
    </reaction>
</comment>
<dbReference type="InterPro" id="IPR018044">
    <property type="entry name" value="Peptidase_S11"/>
</dbReference>
<feature type="signal peptide" evidence="16">
    <location>
        <begin position="1"/>
        <end position="18"/>
    </location>
</feature>
<evidence type="ECO:0000256" key="13">
    <source>
        <dbReference type="PIRSR" id="PIRSR618044-1"/>
    </source>
</evidence>
<feature type="active site" evidence="13">
    <location>
        <position position="105"/>
    </location>
</feature>
<organism evidence="18 19">
    <name type="scientific">Candidatus Butyricicoccus avistercoris</name>
    <dbReference type="NCBI Taxonomy" id="2838518"/>
    <lineage>
        <taxon>Bacteria</taxon>
        <taxon>Bacillati</taxon>
        <taxon>Bacillota</taxon>
        <taxon>Clostridia</taxon>
        <taxon>Eubacteriales</taxon>
        <taxon>Butyricicoccaceae</taxon>
        <taxon>Butyricicoccus</taxon>
    </lineage>
</organism>
<keyword evidence="11" id="KW-0961">Cell wall biogenesis/degradation</keyword>
<evidence type="ECO:0000259" key="17">
    <source>
        <dbReference type="SMART" id="SM00936"/>
    </source>
</evidence>
<keyword evidence="7 16" id="KW-0732">Signal</keyword>
<dbReference type="Gene3D" id="3.40.710.10">
    <property type="entry name" value="DD-peptidase/beta-lactamase superfamily"/>
    <property type="match status" value="1"/>
</dbReference>
<evidence type="ECO:0000256" key="1">
    <source>
        <dbReference type="ARBA" id="ARBA00003217"/>
    </source>
</evidence>
<name>A0A9D1PH03_9FIRM</name>
<dbReference type="SUPFAM" id="SSF69189">
    <property type="entry name" value="Penicillin-binding protein associated domain"/>
    <property type="match status" value="1"/>
</dbReference>
<protein>
    <recommendedName>
        <fullName evidence="4">serine-type D-Ala-D-Ala carboxypeptidase</fullName>
        <ecNumber evidence="4">3.4.16.4</ecNumber>
    </recommendedName>
</protein>
<accession>A0A9D1PH03</accession>
<dbReference type="PRINTS" id="PR00725">
    <property type="entry name" value="DADACBPTASE1"/>
</dbReference>
<evidence type="ECO:0000256" key="14">
    <source>
        <dbReference type="PIRSR" id="PIRSR618044-2"/>
    </source>
</evidence>
<evidence type="ECO:0000256" key="9">
    <source>
        <dbReference type="ARBA" id="ARBA00022960"/>
    </source>
</evidence>
<dbReference type="InterPro" id="IPR012907">
    <property type="entry name" value="Peptidase_S11_C"/>
</dbReference>
<evidence type="ECO:0000313" key="18">
    <source>
        <dbReference type="EMBL" id="HIV61268.1"/>
    </source>
</evidence>
<dbReference type="InterPro" id="IPR037167">
    <property type="entry name" value="Peptidase_S11_C_sf"/>
</dbReference>
<comment type="similarity">
    <text evidence="3 15">Belongs to the peptidase S11 family.</text>
</comment>
<dbReference type="AlphaFoldDB" id="A0A9D1PH03"/>
<keyword evidence="9" id="KW-0133">Cell shape</keyword>
<dbReference type="InterPro" id="IPR012338">
    <property type="entry name" value="Beta-lactam/transpept-like"/>
</dbReference>
<evidence type="ECO:0000256" key="8">
    <source>
        <dbReference type="ARBA" id="ARBA00022801"/>
    </source>
</evidence>
<keyword evidence="8" id="KW-0378">Hydrolase</keyword>
<dbReference type="GO" id="GO:0009002">
    <property type="term" value="F:serine-type D-Ala-D-Ala carboxypeptidase activity"/>
    <property type="evidence" value="ECO:0007669"/>
    <property type="project" value="UniProtKB-EC"/>
</dbReference>
<dbReference type="Pfam" id="PF07943">
    <property type="entry name" value="PBP5_C"/>
    <property type="match status" value="1"/>
</dbReference>
<comment type="caution">
    <text evidence="18">The sequence shown here is derived from an EMBL/GenBank/DDBJ whole genome shotgun (WGS) entry which is preliminary data.</text>
</comment>
<dbReference type="SMART" id="SM00936">
    <property type="entry name" value="PBP5_C"/>
    <property type="match status" value="1"/>
</dbReference>
<dbReference type="EC" id="3.4.16.4" evidence="4"/>
<keyword evidence="6" id="KW-0645">Protease</keyword>
<evidence type="ECO:0000256" key="11">
    <source>
        <dbReference type="ARBA" id="ARBA00023316"/>
    </source>
</evidence>
<gene>
    <name evidence="18" type="ORF">H9746_00210</name>
</gene>
<evidence type="ECO:0000256" key="5">
    <source>
        <dbReference type="ARBA" id="ARBA00022645"/>
    </source>
</evidence>
<keyword evidence="5 18" id="KW-0121">Carboxypeptidase</keyword>
<evidence type="ECO:0000256" key="10">
    <source>
        <dbReference type="ARBA" id="ARBA00022984"/>
    </source>
</evidence>
<feature type="binding site" evidence="14">
    <location>
        <position position="205"/>
    </location>
    <ligand>
        <name>substrate</name>
    </ligand>
</feature>
<evidence type="ECO:0000256" key="15">
    <source>
        <dbReference type="RuleBase" id="RU004016"/>
    </source>
</evidence>
<comment type="function">
    <text evidence="1">Removes C-terminal D-alanyl residues from sugar-peptide cell wall precursors.</text>
</comment>
<evidence type="ECO:0000256" key="2">
    <source>
        <dbReference type="ARBA" id="ARBA00004752"/>
    </source>
</evidence>
<dbReference type="Proteomes" id="UP000886808">
    <property type="component" value="Unassembled WGS sequence"/>
</dbReference>
<dbReference type="Gene3D" id="2.60.410.10">
    <property type="entry name" value="D-Ala-D-Ala carboxypeptidase, C-terminal domain"/>
    <property type="match status" value="1"/>
</dbReference>
<reference evidence="18" key="1">
    <citation type="journal article" date="2021" name="PeerJ">
        <title>Extensive microbial diversity within the chicken gut microbiome revealed by metagenomics and culture.</title>
        <authorList>
            <person name="Gilroy R."/>
            <person name="Ravi A."/>
            <person name="Getino M."/>
            <person name="Pursley I."/>
            <person name="Horton D.L."/>
            <person name="Alikhan N.F."/>
            <person name="Baker D."/>
            <person name="Gharbi K."/>
            <person name="Hall N."/>
            <person name="Watson M."/>
            <person name="Adriaenssens E.M."/>
            <person name="Foster-Nyarko E."/>
            <person name="Jarju S."/>
            <person name="Secka A."/>
            <person name="Antonio M."/>
            <person name="Oren A."/>
            <person name="Chaudhuri R.R."/>
            <person name="La Ragione R."/>
            <person name="Hildebrand F."/>
            <person name="Pallen M.J."/>
        </authorList>
    </citation>
    <scope>NUCLEOTIDE SEQUENCE</scope>
    <source>
        <strain evidence="18">CHK193-4272</strain>
    </source>
</reference>
<dbReference type="GO" id="GO:0006508">
    <property type="term" value="P:proteolysis"/>
    <property type="evidence" value="ECO:0007669"/>
    <property type="project" value="UniProtKB-KW"/>
</dbReference>
<dbReference type="GO" id="GO:0071555">
    <property type="term" value="P:cell wall organization"/>
    <property type="evidence" value="ECO:0007669"/>
    <property type="project" value="UniProtKB-KW"/>
</dbReference>
<sequence>MRKLFICLLFLQIFYLSAGAVSAKSAVVIDADTGAVLFAQNENEVLSMASTTKIMTALIAIENGNLEREYSVKKEYTLVEGSSMYLKENEKISILDTLYGLMLMSGNDAALAIAGECGGFDAFVDKMNNKAIELGLENTHFENPNGLDAETHHTTALELAKLTAYAMQNPTFAQIVSTETYTSGTRTMTNHNKLLKMYENCIGVKTGYTKKSGRCLVSAAEQNGRTIIAVTLNDPDDWNDHISMLNNAFELYKPTVIQKSGNIIGEVNCQGGTENNIKLSGSSDITLWLTDEEKNNLSFTISGRPFVYAPAHVGQIYGTINYTLNDKVLATDDLVFSSKADMQQPSLSLIKKIIQKFLSIF</sequence>
<evidence type="ECO:0000256" key="6">
    <source>
        <dbReference type="ARBA" id="ARBA00022670"/>
    </source>
</evidence>
<reference evidence="18" key="2">
    <citation type="submission" date="2021-04" db="EMBL/GenBank/DDBJ databases">
        <authorList>
            <person name="Gilroy R."/>
        </authorList>
    </citation>
    <scope>NUCLEOTIDE SEQUENCE</scope>
    <source>
        <strain evidence="18">CHK193-4272</strain>
    </source>
</reference>
<dbReference type="SUPFAM" id="SSF56601">
    <property type="entry name" value="beta-lactamase/transpeptidase-like"/>
    <property type="match status" value="1"/>
</dbReference>
<evidence type="ECO:0000313" key="19">
    <source>
        <dbReference type="Proteomes" id="UP000886808"/>
    </source>
</evidence>
<dbReference type="InterPro" id="IPR001967">
    <property type="entry name" value="Peptidase_S11_N"/>
</dbReference>